<dbReference type="Proteomes" id="UP000828251">
    <property type="component" value="Unassembled WGS sequence"/>
</dbReference>
<dbReference type="AlphaFoldDB" id="A0A9D3U7S2"/>
<organism evidence="1 2">
    <name type="scientific">Gossypium stocksii</name>
    <dbReference type="NCBI Taxonomy" id="47602"/>
    <lineage>
        <taxon>Eukaryota</taxon>
        <taxon>Viridiplantae</taxon>
        <taxon>Streptophyta</taxon>
        <taxon>Embryophyta</taxon>
        <taxon>Tracheophyta</taxon>
        <taxon>Spermatophyta</taxon>
        <taxon>Magnoliopsida</taxon>
        <taxon>eudicotyledons</taxon>
        <taxon>Gunneridae</taxon>
        <taxon>Pentapetalae</taxon>
        <taxon>rosids</taxon>
        <taxon>malvids</taxon>
        <taxon>Malvales</taxon>
        <taxon>Malvaceae</taxon>
        <taxon>Malvoideae</taxon>
        <taxon>Gossypium</taxon>
    </lineage>
</organism>
<comment type="caution">
    <text evidence="1">The sequence shown here is derived from an EMBL/GenBank/DDBJ whole genome shotgun (WGS) entry which is preliminary data.</text>
</comment>
<reference evidence="1 2" key="1">
    <citation type="journal article" date="2021" name="Plant Biotechnol. J.">
        <title>Multi-omics assisted identification of the key and species-specific regulatory components of drought-tolerant mechanisms in Gossypium stocksii.</title>
        <authorList>
            <person name="Yu D."/>
            <person name="Ke L."/>
            <person name="Zhang D."/>
            <person name="Wu Y."/>
            <person name="Sun Y."/>
            <person name="Mei J."/>
            <person name="Sun J."/>
            <person name="Sun Y."/>
        </authorList>
    </citation>
    <scope>NUCLEOTIDE SEQUENCE [LARGE SCALE GENOMIC DNA]</scope>
    <source>
        <strain evidence="2">cv. E1</strain>
        <tissue evidence="1">Leaf</tissue>
    </source>
</reference>
<proteinExistence type="predicted"/>
<keyword evidence="2" id="KW-1185">Reference proteome</keyword>
<dbReference type="EMBL" id="JAIQCV010000013">
    <property type="protein sequence ID" value="KAH1031428.1"/>
    <property type="molecule type" value="Genomic_DNA"/>
</dbReference>
<gene>
    <name evidence="1" type="ORF">J1N35_043602</name>
</gene>
<evidence type="ECO:0000313" key="1">
    <source>
        <dbReference type="EMBL" id="KAH1031428.1"/>
    </source>
</evidence>
<name>A0A9D3U7S2_9ROSI</name>
<sequence length="85" mass="9974">MSEKLSTMEFTVHANFSGSNSSVSRATKKVRTRSDLSLESKDLTVIGMRKGFKALNYPRCRTNLRYWEPHRILHRICSWKKTFHL</sequence>
<evidence type="ECO:0000313" key="2">
    <source>
        <dbReference type="Proteomes" id="UP000828251"/>
    </source>
</evidence>
<accession>A0A9D3U7S2</accession>
<protein>
    <submittedName>
        <fullName evidence="1">Uncharacterized protein</fullName>
    </submittedName>
</protein>